<dbReference type="RefSeq" id="WP_211142998.1">
    <property type="nucleotide sequence ID" value="NZ_JAEEGB010000014.1"/>
</dbReference>
<dbReference type="AlphaFoldDB" id="A0A934HZV7"/>
<proteinExistence type="predicted"/>
<dbReference type="SUPFAM" id="SSF158430">
    <property type="entry name" value="Bacillus cereus metalloprotein-like"/>
    <property type="match status" value="2"/>
</dbReference>
<protein>
    <submittedName>
        <fullName evidence="1">DUF2935 domain-containing protein</fullName>
    </submittedName>
</protein>
<dbReference type="EMBL" id="JAEEGB010000014">
    <property type="protein sequence ID" value="MBI6873572.1"/>
    <property type="molecule type" value="Genomic_DNA"/>
</dbReference>
<dbReference type="InterPro" id="IPR021328">
    <property type="entry name" value="CotB-like"/>
</dbReference>
<keyword evidence="2" id="KW-1185">Reference proteome</keyword>
<evidence type="ECO:0000313" key="2">
    <source>
        <dbReference type="Proteomes" id="UP000622687"/>
    </source>
</evidence>
<dbReference type="Gene3D" id="1.20.1260.120">
    <property type="entry name" value="Protein of unknown function DUF2935"/>
    <property type="match status" value="1"/>
</dbReference>
<reference evidence="1" key="1">
    <citation type="submission" date="2020-12" db="EMBL/GenBank/DDBJ databases">
        <title>Clostridium thailandense sp. nov., a novel acetogenic bacterium isolated from peat land soil in Thailand.</title>
        <authorList>
            <person name="Chaikitkaew S."/>
            <person name="Birkeland N.K."/>
        </authorList>
    </citation>
    <scope>NUCLEOTIDE SEQUENCE</scope>
    <source>
        <strain evidence="1">DSM 17425</strain>
    </source>
</reference>
<gene>
    <name evidence="1" type="ORF">I6U51_12770</name>
</gene>
<name>A0A934HZV7_9CLOT</name>
<comment type="caution">
    <text evidence="1">The sequence shown here is derived from an EMBL/GenBank/DDBJ whole genome shotgun (WGS) entry which is preliminary data.</text>
</comment>
<dbReference type="Proteomes" id="UP000622687">
    <property type="component" value="Unassembled WGS sequence"/>
</dbReference>
<dbReference type="Pfam" id="PF11155">
    <property type="entry name" value="DUF2935"/>
    <property type="match status" value="2"/>
</dbReference>
<sequence>MKFIDYRDEILFEHRFWLQILGDHSRFILNSLSPEEKDKIQTANHFIHLFDNLLEKARRDLTIEEINSLNTSAYNSANNLRNFKLQILSQQLAGKIKINLPPTFINHMVNELDEYLLILNCMMNDHSNLSHPLHYHLLWLLDGSGHASSIGSSLDTSEKALIKVSKKYAKEFDNLYLKSNEFKGYMRTGLSDFPALHKLNQDADLEMNSFKKFLKELEKLILDKKVLGTLMPLTTDHMYREECYYLTKLSKVSDVKSSECDPTKPRINV</sequence>
<accession>A0A934HZV7</accession>
<organism evidence="1 2">
    <name type="scientific">Clostridium aciditolerans</name>
    <dbReference type="NCBI Taxonomy" id="339861"/>
    <lineage>
        <taxon>Bacteria</taxon>
        <taxon>Bacillati</taxon>
        <taxon>Bacillota</taxon>
        <taxon>Clostridia</taxon>
        <taxon>Eubacteriales</taxon>
        <taxon>Clostridiaceae</taxon>
        <taxon>Clostridium</taxon>
    </lineage>
</organism>
<evidence type="ECO:0000313" key="1">
    <source>
        <dbReference type="EMBL" id="MBI6873572.1"/>
    </source>
</evidence>